<evidence type="ECO:0000259" key="11">
    <source>
        <dbReference type="PROSITE" id="PS01124"/>
    </source>
</evidence>
<keyword evidence="6" id="KW-0805">Transcription regulation</keyword>
<keyword evidence="12" id="KW-0238">DNA-binding</keyword>
<dbReference type="Pfam" id="PF01035">
    <property type="entry name" value="DNA_binding_1"/>
    <property type="match status" value="1"/>
</dbReference>
<gene>
    <name evidence="12" type="primary">ada</name>
    <name evidence="12" type="ORF">ACFOPQ_12075</name>
</gene>
<dbReference type="GO" id="GO:0003677">
    <property type="term" value="F:DNA binding"/>
    <property type="evidence" value="ECO:0007669"/>
    <property type="project" value="UniProtKB-KW"/>
</dbReference>
<comment type="catalytic activity">
    <reaction evidence="1">
        <text>a 4-O-methyl-thymidine in DNA + L-cysteinyl-[protein] = a thymidine in DNA + S-methyl-L-cysteinyl-[protein]</text>
        <dbReference type="Rhea" id="RHEA:53428"/>
        <dbReference type="Rhea" id="RHEA-COMP:10131"/>
        <dbReference type="Rhea" id="RHEA-COMP:10132"/>
        <dbReference type="Rhea" id="RHEA-COMP:13555"/>
        <dbReference type="Rhea" id="RHEA-COMP:13556"/>
        <dbReference type="ChEBI" id="CHEBI:29950"/>
        <dbReference type="ChEBI" id="CHEBI:82612"/>
        <dbReference type="ChEBI" id="CHEBI:137386"/>
        <dbReference type="ChEBI" id="CHEBI:137387"/>
        <dbReference type="EC" id="2.1.1.63"/>
    </reaction>
</comment>
<evidence type="ECO:0000256" key="5">
    <source>
        <dbReference type="ARBA" id="ARBA00022763"/>
    </source>
</evidence>
<dbReference type="SUPFAM" id="SSF53155">
    <property type="entry name" value="Methylated DNA-protein cysteine methyltransferase domain"/>
    <property type="match status" value="1"/>
</dbReference>
<dbReference type="Pfam" id="PF02870">
    <property type="entry name" value="Methyltransf_1N"/>
    <property type="match status" value="1"/>
</dbReference>
<dbReference type="NCBIfam" id="TIGR00589">
    <property type="entry name" value="ogt"/>
    <property type="match status" value="1"/>
</dbReference>
<dbReference type="Pfam" id="PF02805">
    <property type="entry name" value="Ada_Zn_binding"/>
    <property type="match status" value="1"/>
</dbReference>
<dbReference type="EMBL" id="JBHRZF010000144">
    <property type="protein sequence ID" value="MFC3861497.1"/>
    <property type="molecule type" value="Genomic_DNA"/>
</dbReference>
<dbReference type="SUPFAM" id="SSF46767">
    <property type="entry name" value="Methylated DNA-protein cysteine methyltransferase, C-terminal domain"/>
    <property type="match status" value="1"/>
</dbReference>
<keyword evidence="8" id="KW-0804">Transcription</keyword>
<dbReference type="InterPro" id="IPR035451">
    <property type="entry name" value="Ada-like_dom_sf"/>
</dbReference>
<dbReference type="Pfam" id="PF12833">
    <property type="entry name" value="HTH_18"/>
    <property type="match status" value="1"/>
</dbReference>
<dbReference type="InterPro" id="IPR018060">
    <property type="entry name" value="HTH_AraC"/>
</dbReference>
<evidence type="ECO:0000256" key="3">
    <source>
        <dbReference type="ARBA" id="ARBA00022603"/>
    </source>
</evidence>
<dbReference type="InterPro" id="IPR036388">
    <property type="entry name" value="WH-like_DNA-bd_sf"/>
</dbReference>
<dbReference type="PROSITE" id="PS01124">
    <property type="entry name" value="HTH_ARAC_FAMILY_2"/>
    <property type="match status" value="1"/>
</dbReference>
<evidence type="ECO:0000256" key="4">
    <source>
        <dbReference type="ARBA" id="ARBA00022679"/>
    </source>
</evidence>
<evidence type="ECO:0000256" key="7">
    <source>
        <dbReference type="ARBA" id="ARBA00023159"/>
    </source>
</evidence>
<dbReference type="Gene3D" id="3.40.10.10">
    <property type="entry name" value="DNA Methylphosphotriester Repair Domain"/>
    <property type="match status" value="1"/>
</dbReference>
<feature type="domain" description="HTH araC/xylS-type" evidence="11">
    <location>
        <begin position="78"/>
        <end position="178"/>
    </location>
</feature>
<dbReference type="GO" id="GO:0032259">
    <property type="term" value="P:methylation"/>
    <property type="evidence" value="ECO:0007669"/>
    <property type="project" value="UniProtKB-KW"/>
</dbReference>
<comment type="catalytic activity">
    <reaction evidence="10">
        <text>a 6-O-methyl-2'-deoxyguanosine in DNA + L-cysteinyl-[protein] = S-methyl-L-cysteinyl-[protein] + a 2'-deoxyguanosine in DNA</text>
        <dbReference type="Rhea" id="RHEA:24000"/>
        <dbReference type="Rhea" id="RHEA-COMP:10131"/>
        <dbReference type="Rhea" id="RHEA-COMP:10132"/>
        <dbReference type="Rhea" id="RHEA-COMP:11367"/>
        <dbReference type="Rhea" id="RHEA-COMP:11368"/>
        <dbReference type="ChEBI" id="CHEBI:29950"/>
        <dbReference type="ChEBI" id="CHEBI:82612"/>
        <dbReference type="ChEBI" id="CHEBI:85445"/>
        <dbReference type="ChEBI" id="CHEBI:85448"/>
        <dbReference type="EC" id="2.1.1.63"/>
    </reaction>
</comment>
<dbReference type="GO" id="GO:0008168">
    <property type="term" value="F:methyltransferase activity"/>
    <property type="evidence" value="ECO:0007669"/>
    <property type="project" value="UniProtKB-KW"/>
</dbReference>
<keyword evidence="5" id="KW-0227">DNA damage</keyword>
<dbReference type="SMART" id="SM00342">
    <property type="entry name" value="HTH_ARAC"/>
    <property type="match status" value="1"/>
</dbReference>
<keyword evidence="13" id="KW-1185">Reference proteome</keyword>
<reference evidence="13" key="1">
    <citation type="journal article" date="2019" name="Int. J. Syst. Evol. Microbiol.">
        <title>The Global Catalogue of Microorganisms (GCM) 10K type strain sequencing project: providing services to taxonomists for standard genome sequencing and annotation.</title>
        <authorList>
            <consortium name="The Broad Institute Genomics Platform"/>
            <consortium name="The Broad Institute Genome Sequencing Center for Infectious Disease"/>
            <person name="Wu L."/>
            <person name="Ma J."/>
        </authorList>
    </citation>
    <scope>NUCLEOTIDE SEQUENCE [LARGE SCALE GENOMIC DNA]</scope>
    <source>
        <strain evidence="13">CCTCC AB 2013263</strain>
    </source>
</reference>
<dbReference type="InterPro" id="IPR001497">
    <property type="entry name" value="MethylDNA_cys_MeTrfase_AS"/>
</dbReference>
<evidence type="ECO:0000256" key="2">
    <source>
        <dbReference type="ARBA" id="ARBA00001947"/>
    </source>
</evidence>
<dbReference type="Gene3D" id="1.10.10.10">
    <property type="entry name" value="Winged helix-like DNA-binding domain superfamily/Winged helix DNA-binding domain"/>
    <property type="match status" value="1"/>
</dbReference>
<comment type="cofactor">
    <cofactor evidence="2">
        <name>Zn(2+)</name>
        <dbReference type="ChEBI" id="CHEBI:29105"/>
    </cofactor>
</comment>
<evidence type="ECO:0000256" key="8">
    <source>
        <dbReference type="ARBA" id="ARBA00023163"/>
    </source>
</evidence>
<evidence type="ECO:0000256" key="6">
    <source>
        <dbReference type="ARBA" id="ARBA00023015"/>
    </source>
</evidence>
<keyword evidence="4 12" id="KW-0808">Transferase</keyword>
<dbReference type="SUPFAM" id="SSF46689">
    <property type="entry name" value="Homeodomain-like"/>
    <property type="match status" value="1"/>
</dbReference>
<keyword evidence="3 12" id="KW-0489">Methyltransferase</keyword>
<dbReference type="InterPro" id="IPR008332">
    <property type="entry name" value="MethylG_MeTrfase_N"/>
</dbReference>
<evidence type="ECO:0000256" key="9">
    <source>
        <dbReference type="ARBA" id="ARBA00023204"/>
    </source>
</evidence>
<dbReference type="PIRSF" id="PIRSF000409">
    <property type="entry name" value="Ada"/>
    <property type="match status" value="1"/>
</dbReference>
<comment type="caution">
    <text evidence="12">The sequence shown here is derived from an EMBL/GenBank/DDBJ whole genome shotgun (WGS) entry which is preliminary data.</text>
</comment>
<name>A0ABV8ABF8_9DEIO</name>
<dbReference type="EC" id="2.1.1.-" evidence="12"/>
<evidence type="ECO:0000313" key="13">
    <source>
        <dbReference type="Proteomes" id="UP001595748"/>
    </source>
</evidence>
<dbReference type="PROSITE" id="PS00374">
    <property type="entry name" value="MGMT"/>
    <property type="match status" value="1"/>
</dbReference>
<keyword evidence="9" id="KW-0234">DNA repair</keyword>
<protein>
    <submittedName>
        <fullName evidence="12">Bifunctional DNA-binding transcriptional regulator/O6-methylguanine-DNA methyltransferase Ada</fullName>
        <ecNumber evidence="12">2.1.1.-</ecNumber>
    </submittedName>
</protein>
<sequence>MTEFSIDERWQAVLAHDAGADGRFWYGVKTTGVYCRPACPSRRPRRENVTFHDSPQQAEAAGYQACKRCQPEKVGAAARAVAHVQHLLDTAETEPTLGELARAVNLSPFHLQRVFKARVGVSPKQYALRIRSEKLKVALKNGHSVTAALYAAGHDSPATLYAKSTDQLGMTPRTYARGGQGEMIQYTVTESPLGEMLVAATARGLCAVRFGHMQEMVAELHTEYPNADIREGAAALQPYVDGILDYLKGVNPALNLNTDAKGTHFQKRVWDALRRIPYGETRSYAQLAEMIGEPTAVRAVASACARNPVALVVPCHRIVRTGGELGGYRWGAERKKKLLQREAGAGRLLLSD</sequence>
<dbReference type="CDD" id="cd06445">
    <property type="entry name" value="ATase"/>
    <property type="match status" value="1"/>
</dbReference>
<dbReference type="InterPro" id="IPR009057">
    <property type="entry name" value="Homeodomain-like_sf"/>
</dbReference>
<accession>A0ABV8ABF8</accession>
<proteinExistence type="predicted"/>
<dbReference type="InterPro" id="IPR036631">
    <property type="entry name" value="MGMT_N_sf"/>
</dbReference>
<dbReference type="InterPro" id="IPR014048">
    <property type="entry name" value="MethylDNA_cys_MeTrfase_DNA-bd"/>
</dbReference>
<keyword evidence="7" id="KW-0010">Activator</keyword>
<dbReference type="RefSeq" id="WP_380078454.1">
    <property type="nucleotide sequence ID" value="NZ_JBHRZF010000144.1"/>
</dbReference>
<dbReference type="PANTHER" id="PTHR10815:SF14">
    <property type="entry name" value="BIFUNCTIONAL TRANSCRIPTIONAL ACTIVATOR_DNA REPAIR ENZYME ADA"/>
    <property type="match status" value="1"/>
</dbReference>
<dbReference type="NCBIfam" id="NF011964">
    <property type="entry name" value="PRK15435.1"/>
    <property type="match status" value="1"/>
</dbReference>
<dbReference type="InterPro" id="IPR016221">
    <property type="entry name" value="Bifunct_regulatory_prot_Ada"/>
</dbReference>
<dbReference type="SUPFAM" id="SSF57884">
    <property type="entry name" value="Ada DNA repair protein, N-terminal domain (N-Ada 10)"/>
    <property type="match status" value="1"/>
</dbReference>
<dbReference type="InterPro" id="IPR004026">
    <property type="entry name" value="Ada_DNA_repair_Zn-bd"/>
</dbReference>
<dbReference type="Proteomes" id="UP001595748">
    <property type="component" value="Unassembled WGS sequence"/>
</dbReference>
<evidence type="ECO:0000313" key="12">
    <source>
        <dbReference type="EMBL" id="MFC3861497.1"/>
    </source>
</evidence>
<dbReference type="InterPro" id="IPR036217">
    <property type="entry name" value="MethylDNA_cys_MeTrfase_DNAb"/>
</dbReference>
<dbReference type="Gene3D" id="3.30.160.70">
    <property type="entry name" value="Methylated DNA-protein cysteine methyltransferase domain"/>
    <property type="match status" value="1"/>
</dbReference>
<evidence type="ECO:0000256" key="10">
    <source>
        <dbReference type="ARBA" id="ARBA00049348"/>
    </source>
</evidence>
<evidence type="ECO:0000256" key="1">
    <source>
        <dbReference type="ARBA" id="ARBA00001286"/>
    </source>
</evidence>
<organism evidence="12 13">
    <name type="scientific">Deinococcus antarcticus</name>
    <dbReference type="NCBI Taxonomy" id="1298767"/>
    <lineage>
        <taxon>Bacteria</taxon>
        <taxon>Thermotogati</taxon>
        <taxon>Deinococcota</taxon>
        <taxon>Deinococci</taxon>
        <taxon>Deinococcales</taxon>
        <taxon>Deinococcaceae</taxon>
        <taxon>Deinococcus</taxon>
    </lineage>
</organism>
<dbReference type="Gene3D" id="1.10.10.60">
    <property type="entry name" value="Homeodomain-like"/>
    <property type="match status" value="1"/>
</dbReference>
<dbReference type="PANTHER" id="PTHR10815">
    <property type="entry name" value="METHYLATED-DNA--PROTEIN-CYSTEINE METHYLTRANSFERASE"/>
    <property type="match status" value="1"/>
</dbReference>